<keyword evidence="7" id="KW-1185">Reference proteome</keyword>
<dbReference type="Proteomes" id="UP001596171">
    <property type="component" value="Unassembled WGS sequence"/>
</dbReference>
<evidence type="ECO:0000313" key="6">
    <source>
        <dbReference type="EMBL" id="MFC6200969.1"/>
    </source>
</evidence>
<dbReference type="InterPro" id="IPR001381">
    <property type="entry name" value="DHquinase_I"/>
</dbReference>
<dbReference type="CDD" id="cd00502">
    <property type="entry name" value="DHQase_I"/>
    <property type="match status" value="1"/>
</dbReference>
<dbReference type="EC" id="4.2.1.10" evidence="2"/>
<evidence type="ECO:0000256" key="1">
    <source>
        <dbReference type="ARBA" id="ARBA00001864"/>
    </source>
</evidence>
<dbReference type="InterPro" id="IPR050146">
    <property type="entry name" value="Type-I_3-dehydroquinase"/>
</dbReference>
<accession>A0ABW1SHH7</accession>
<evidence type="ECO:0000256" key="4">
    <source>
        <dbReference type="ARBA" id="ARBA00023239"/>
    </source>
</evidence>
<comment type="catalytic activity">
    <reaction evidence="1">
        <text>3-dehydroquinate = 3-dehydroshikimate + H2O</text>
        <dbReference type="Rhea" id="RHEA:21096"/>
        <dbReference type="ChEBI" id="CHEBI:15377"/>
        <dbReference type="ChEBI" id="CHEBI:16630"/>
        <dbReference type="ChEBI" id="CHEBI:32364"/>
        <dbReference type="EC" id="4.2.1.10"/>
    </reaction>
</comment>
<dbReference type="RefSeq" id="WP_137617264.1">
    <property type="nucleotide sequence ID" value="NZ_BJDI01000020.1"/>
</dbReference>
<organism evidence="6 7">
    <name type="scientific">Lactiplantibacillus nangangensis</name>
    <dbReference type="NCBI Taxonomy" id="2559917"/>
    <lineage>
        <taxon>Bacteria</taxon>
        <taxon>Bacillati</taxon>
        <taxon>Bacillota</taxon>
        <taxon>Bacilli</taxon>
        <taxon>Lactobacillales</taxon>
        <taxon>Lactobacillaceae</taxon>
        <taxon>Lactiplantibacillus</taxon>
    </lineage>
</organism>
<dbReference type="PANTHER" id="PTHR43699:SF1">
    <property type="entry name" value="3-DEHYDROQUINATE DEHYDRATASE"/>
    <property type="match status" value="1"/>
</dbReference>
<keyword evidence="4" id="KW-0456">Lyase</keyword>
<dbReference type="EMBL" id="JBHSSE010000007">
    <property type="protein sequence ID" value="MFC6200969.1"/>
    <property type="molecule type" value="Genomic_DNA"/>
</dbReference>
<gene>
    <name evidence="6" type="ORF">ACFP1L_03535</name>
</gene>
<reference evidence="7" key="1">
    <citation type="journal article" date="2019" name="Int. J. Syst. Evol. Microbiol.">
        <title>The Global Catalogue of Microorganisms (GCM) 10K type strain sequencing project: providing services to taxonomists for standard genome sequencing and annotation.</title>
        <authorList>
            <consortium name="The Broad Institute Genomics Platform"/>
            <consortium name="The Broad Institute Genome Sequencing Center for Infectious Disease"/>
            <person name="Wu L."/>
            <person name="Ma J."/>
        </authorList>
    </citation>
    <scope>NUCLEOTIDE SEQUENCE [LARGE SCALE GENOMIC DNA]</scope>
    <source>
        <strain evidence="7">CCM 8930</strain>
    </source>
</reference>
<name>A0ABW1SHH7_9LACO</name>
<keyword evidence="5" id="KW-0704">Schiff base</keyword>
<dbReference type="SUPFAM" id="SSF51569">
    <property type="entry name" value="Aldolase"/>
    <property type="match status" value="1"/>
</dbReference>
<evidence type="ECO:0000256" key="5">
    <source>
        <dbReference type="ARBA" id="ARBA00023270"/>
    </source>
</evidence>
<keyword evidence="3" id="KW-0028">Amino-acid biosynthesis</keyword>
<dbReference type="Gene3D" id="3.20.20.70">
    <property type="entry name" value="Aldolase class I"/>
    <property type="match status" value="1"/>
</dbReference>
<comment type="caution">
    <text evidence="6">The sequence shown here is derived from an EMBL/GenBank/DDBJ whole genome shotgun (WGS) entry which is preliminary data.</text>
</comment>
<sequence>MKSVTIGTVPLTVGMPKIGVVLRGAERSTLIGQAAQVLSSAAQIVEWDLTGADGLENRAELINTATQLRQVLGTIPLIATLQSPSQSATIDEQTYYETSVTLVNNRLVDALEIDMGMVTKTRFMALTKQMRAQKIKLILSETYVETMPTAPQIVTAYQTMAAAGADIARVRMQPQTATALLTLMAATATAGTELSLPLVVTATGSLGRYAAASGQLFGSTLVFGRVGRVGGSGQLPVSQLKQTLQTLATVEGGS</sequence>
<protein>
    <recommendedName>
        <fullName evidence="2">3-dehydroquinate dehydratase</fullName>
        <ecNumber evidence="2">4.2.1.10</ecNumber>
    </recommendedName>
</protein>
<dbReference type="Pfam" id="PF01487">
    <property type="entry name" value="DHquinase_I"/>
    <property type="match status" value="1"/>
</dbReference>
<dbReference type="PANTHER" id="PTHR43699">
    <property type="entry name" value="3-DEHYDROQUINATE DEHYDRATASE"/>
    <property type="match status" value="1"/>
</dbReference>
<keyword evidence="3" id="KW-0057">Aromatic amino acid biosynthesis</keyword>
<proteinExistence type="predicted"/>
<evidence type="ECO:0000256" key="2">
    <source>
        <dbReference type="ARBA" id="ARBA00012060"/>
    </source>
</evidence>
<dbReference type="InterPro" id="IPR013785">
    <property type="entry name" value="Aldolase_TIM"/>
</dbReference>
<evidence type="ECO:0000256" key="3">
    <source>
        <dbReference type="ARBA" id="ARBA00023141"/>
    </source>
</evidence>
<evidence type="ECO:0000313" key="7">
    <source>
        <dbReference type="Proteomes" id="UP001596171"/>
    </source>
</evidence>